<dbReference type="AlphaFoldDB" id="A0A1T4WEK2"/>
<dbReference type="Proteomes" id="UP000190460">
    <property type="component" value="Unassembled WGS sequence"/>
</dbReference>
<dbReference type="InterPro" id="IPR017853">
    <property type="entry name" value="GH"/>
</dbReference>
<keyword evidence="12" id="KW-1185">Reference proteome</keyword>
<dbReference type="PANTHER" id="PTHR32438:SF5">
    <property type="entry name" value="4-ALPHA-GLUCANOTRANSFERASE DPE1, CHLOROPLASTIC_AMYLOPLASTIC"/>
    <property type="match status" value="1"/>
</dbReference>
<dbReference type="GO" id="GO:0004134">
    <property type="term" value="F:4-alpha-glucanotransferase activity"/>
    <property type="evidence" value="ECO:0007669"/>
    <property type="project" value="UniProtKB-EC"/>
</dbReference>
<evidence type="ECO:0000256" key="8">
    <source>
        <dbReference type="ARBA" id="ARBA00031423"/>
    </source>
</evidence>
<evidence type="ECO:0000313" key="11">
    <source>
        <dbReference type="EMBL" id="SKA75766.1"/>
    </source>
</evidence>
<evidence type="ECO:0000256" key="10">
    <source>
        <dbReference type="RuleBase" id="RU361207"/>
    </source>
</evidence>
<organism evidence="11 12">
    <name type="scientific">Thiothrix eikelboomii</name>
    <dbReference type="NCBI Taxonomy" id="92487"/>
    <lineage>
        <taxon>Bacteria</taxon>
        <taxon>Pseudomonadati</taxon>
        <taxon>Pseudomonadota</taxon>
        <taxon>Gammaproteobacteria</taxon>
        <taxon>Thiotrichales</taxon>
        <taxon>Thiotrichaceae</taxon>
        <taxon>Thiothrix</taxon>
    </lineage>
</organism>
<dbReference type="EMBL" id="FUYB01000005">
    <property type="protein sequence ID" value="SKA75766.1"/>
    <property type="molecule type" value="Genomic_DNA"/>
</dbReference>
<dbReference type="SUPFAM" id="SSF51445">
    <property type="entry name" value="(Trans)glycosidases"/>
    <property type="match status" value="1"/>
</dbReference>
<dbReference type="Pfam" id="PF02446">
    <property type="entry name" value="Glyco_hydro_77"/>
    <property type="match status" value="2"/>
</dbReference>
<proteinExistence type="inferred from homology"/>
<dbReference type="InterPro" id="IPR003385">
    <property type="entry name" value="Glyco_hydro_77"/>
</dbReference>
<dbReference type="GO" id="GO:0005975">
    <property type="term" value="P:carbohydrate metabolic process"/>
    <property type="evidence" value="ECO:0007669"/>
    <property type="project" value="InterPro"/>
</dbReference>
<evidence type="ECO:0000256" key="4">
    <source>
        <dbReference type="ARBA" id="ARBA00020295"/>
    </source>
</evidence>
<evidence type="ECO:0000256" key="9">
    <source>
        <dbReference type="ARBA" id="ARBA00031501"/>
    </source>
</evidence>
<reference evidence="11 12" key="1">
    <citation type="submission" date="2017-02" db="EMBL/GenBank/DDBJ databases">
        <authorList>
            <person name="Peterson S.W."/>
        </authorList>
    </citation>
    <scope>NUCLEOTIDE SEQUENCE [LARGE SCALE GENOMIC DNA]</scope>
    <source>
        <strain evidence="11 12">ATCC 49788</strain>
    </source>
</reference>
<evidence type="ECO:0000256" key="7">
    <source>
        <dbReference type="ARBA" id="ARBA00023277"/>
    </source>
</evidence>
<comment type="catalytic activity">
    <reaction evidence="1 10">
        <text>Transfers a segment of a (1-&gt;4)-alpha-D-glucan to a new position in an acceptor, which may be glucose or a (1-&gt;4)-alpha-D-glucan.</text>
        <dbReference type="EC" id="2.4.1.25"/>
    </reaction>
</comment>
<keyword evidence="5 10" id="KW-0328">Glycosyltransferase</keyword>
<gene>
    <name evidence="11" type="ORF">SAMN02745130_01573</name>
</gene>
<evidence type="ECO:0000256" key="1">
    <source>
        <dbReference type="ARBA" id="ARBA00000439"/>
    </source>
</evidence>
<accession>A0A1T4WEK2</accession>
<sequence length="469" mass="53558">MTTAILPNRLEAGILLHPTSLPSGQLGTDAWRWLDQLAELGISVWQMLPLGLPLNGLSPYQCVSAFALNPALFPNPIPAAELSQTPAYRHWYQHNQDWVENFALFMELKAQFNGAEWSQWPVAFRQRQPEPLAAFTAAHTEALTAHIHQQFYCWHYWQQLRAYAKQRGIRLLGDMPIFVAYDSADVWAHPELFLLDSEGQPTVVTGVPPDYFSATGQRWGNPHYNWSLMQATQFAWWRERLRYHFDCFDLVRIDHFRGLEAAWTIPATSPTAIEGYWTQVPGDELLACLQAACGDLPLVAEDLGIITTEVTALRKKYHLPGMSVLQFAFDHFLDNPHKPWNVVENTVYYTGTHDNDTLVGWFQSLSPEQQAWSLDLLKQNSFLSTEQNTGKITDLMLATVFQSSAGLVMLPWQDVLGLGSEARMNVPGTIEGNWHWRFDWHQVQADTLARLKAQLQHYQRYHTTTVANQ</sequence>
<dbReference type="Gene3D" id="3.20.20.80">
    <property type="entry name" value="Glycosidases"/>
    <property type="match status" value="2"/>
</dbReference>
<keyword evidence="7 10" id="KW-0119">Carbohydrate metabolism</keyword>
<dbReference type="EC" id="2.4.1.25" evidence="3 10"/>
<dbReference type="RefSeq" id="WP_078922036.1">
    <property type="nucleotide sequence ID" value="NZ_FUYB01000005.1"/>
</dbReference>
<name>A0A1T4WEK2_9GAMM</name>
<dbReference type="OrthoDB" id="9763489at2"/>
<dbReference type="STRING" id="92487.SAMN02745130_01573"/>
<evidence type="ECO:0000313" key="12">
    <source>
        <dbReference type="Proteomes" id="UP000190460"/>
    </source>
</evidence>
<protein>
    <recommendedName>
        <fullName evidence="4 10">4-alpha-glucanotransferase</fullName>
        <ecNumber evidence="3 10">2.4.1.25</ecNumber>
    </recommendedName>
    <alternativeName>
        <fullName evidence="8 10">Amylomaltase</fullName>
    </alternativeName>
    <alternativeName>
        <fullName evidence="9 10">Disproportionating enzyme</fullName>
    </alternativeName>
</protein>
<comment type="similarity">
    <text evidence="2 10">Belongs to the disproportionating enzyme family.</text>
</comment>
<evidence type="ECO:0000256" key="2">
    <source>
        <dbReference type="ARBA" id="ARBA00005684"/>
    </source>
</evidence>
<evidence type="ECO:0000256" key="5">
    <source>
        <dbReference type="ARBA" id="ARBA00022676"/>
    </source>
</evidence>
<keyword evidence="6 10" id="KW-0808">Transferase</keyword>
<dbReference type="PANTHER" id="PTHR32438">
    <property type="entry name" value="4-ALPHA-GLUCANOTRANSFERASE DPE1, CHLOROPLASTIC/AMYLOPLASTIC"/>
    <property type="match status" value="1"/>
</dbReference>
<dbReference type="NCBIfam" id="TIGR00217">
    <property type="entry name" value="malQ"/>
    <property type="match status" value="1"/>
</dbReference>
<evidence type="ECO:0000256" key="6">
    <source>
        <dbReference type="ARBA" id="ARBA00022679"/>
    </source>
</evidence>
<evidence type="ECO:0000256" key="3">
    <source>
        <dbReference type="ARBA" id="ARBA00012560"/>
    </source>
</evidence>